<comment type="similarity">
    <text evidence="2 5">Belongs to the acyl-CoA dehydrogenase family.</text>
</comment>
<comment type="caution">
    <text evidence="9">The sequence shown here is derived from an EMBL/GenBank/DDBJ whole genome shotgun (WGS) entry which is preliminary data.</text>
</comment>
<dbReference type="InterPro" id="IPR006091">
    <property type="entry name" value="Acyl-CoA_Oxase/DH_mid-dom"/>
</dbReference>
<name>A0ABN2AYR7_9ACTN</name>
<dbReference type="InterPro" id="IPR013786">
    <property type="entry name" value="AcylCoA_DH/ox_N"/>
</dbReference>
<dbReference type="InterPro" id="IPR009075">
    <property type="entry name" value="AcylCo_DH/oxidase_C"/>
</dbReference>
<evidence type="ECO:0000256" key="3">
    <source>
        <dbReference type="ARBA" id="ARBA00022630"/>
    </source>
</evidence>
<dbReference type="Gene3D" id="1.10.540.10">
    <property type="entry name" value="Acyl-CoA dehydrogenase/oxidase, N-terminal domain"/>
    <property type="match status" value="1"/>
</dbReference>
<evidence type="ECO:0000259" key="6">
    <source>
        <dbReference type="Pfam" id="PF00441"/>
    </source>
</evidence>
<keyword evidence="4 5" id="KW-0274">FAD</keyword>
<dbReference type="InterPro" id="IPR037069">
    <property type="entry name" value="AcylCoA_DH/ox_N_sf"/>
</dbReference>
<dbReference type="RefSeq" id="WP_344504716.1">
    <property type="nucleotide sequence ID" value="NZ_BAAAQD010000010.1"/>
</dbReference>
<accession>A0ABN2AYR7</accession>
<proteinExistence type="inferred from homology"/>
<dbReference type="InterPro" id="IPR046373">
    <property type="entry name" value="Acyl-CoA_Oxase/DH_mid-dom_sf"/>
</dbReference>
<feature type="domain" description="Acyl-CoA oxidase/dehydrogenase middle" evidence="7">
    <location>
        <begin position="122"/>
        <end position="216"/>
    </location>
</feature>
<dbReference type="Gene3D" id="1.20.140.10">
    <property type="entry name" value="Butyryl-CoA Dehydrogenase, subunit A, domain 3"/>
    <property type="match status" value="1"/>
</dbReference>
<dbReference type="EMBL" id="BAAAQD010000010">
    <property type="protein sequence ID" value="GAA1528474.1"/>
    <property type="molecule type" value="Genomic_DNA"/>
</dbReference>
<evidence type="ECO:0000256" key="2">
    <source>
        <dbReference type="ARBA" id="ARBA00009347"/>
    </source>
</evidence>
<dbReference type="PANTHER" id="PTHR43884:SF12">
    <property type="entry name" value="ISOVALERYL-COA DEHYDROGENASE, MITOCHONDRIAL-RELATED"/>
    <property type="match status" value="1"/>
</dbReference>
<organism evidence="9 10">
    <name type="scientific">Dactylosporangium maewongense</name>
    <dbReference type="NCBI Taxonomy" id="634393"/>
    <lineage>
        <taxon>Bacteria</taxon>
        <taxon>Bacillati</taxon>
        <taxon>Actinomycetota</taxon>
        <taxon>Actinomycetes</taxon>
        <taxon>Micromonosporales</taxon>
        <taxon>Micromonosporaceae</taxon>
        <taxon>Dactylosporangium</taxon>
    </lineage>
</organism>
<feature type="domain" description="Acyl-CoA dehydrogenase/oxidase N-terminal" evidence="8">
    <location>
        <begin position="5"/>
        <end position="116"/>
    </location>
</feature>
<dbReference type="Pfam" id="PF02770">
    <property type="entry name" value="Acyl-CoA_dh_M"/>
    <property type="match status" value="1"/>
</dbReference>
<dbReference type="Proteomes" id="UP001501470">
    <property type="component" value="Unassembled WGS sequence"/>
</dbReference>
<evidence type="ECO:0000256" key="4">
    <source>
        <dbReference type="ARBA" id="ARBA00022827"/>
    </source>
</evidence>
<dbReference type="InterPro" id="IPR036250">
    <property type="entry name" value="AcylCo_DH-like_C"/>
</dbReference>
<dbReference type="Pfam" id="PF00441">
    <property type="entry name" value="Acyl-CoA_dh_1"/>
    <property type="match status" value="1"/>
</dbReference>
<evidence type="ECO:0000259" key="7">
    <source>
        <dbReference type="Pfam" id="PF02770"/>
    </source>
</evidence>
<protein>
    <submittedName>
        <fullName evidence="9">Acyl-CoA dehydrogenase family protein</fullName>
    </submittedName>
</protein>
<evidence type="ECO:0000259" key="8">
    <source>
        <dbReference type="Pfam" id="PF02771"/>
    </source>
</evidence>
<evidence type="ECO:0000313" key="10">
    <source>
        <dbReference type="Proteomes" id="UP001501470"/>
    </source>
</evidence>
<evidence type="ECO:0000256" key="5">
    <source>
        <dbReference type="RuleBase" id="RU362125"/>
    </source>
</evidence>
<dbReference type="Pfam" id="PF02771">
    <property type="entry name" value="Acyl-CoA_dh_N"/>
    <property type="match status" value="1"/>
</dbReference>
<feature type="domain" description="Acyl-CoA dehydrogenase/oxidase C-terminal" evidence="6">
    <location>
        <begin position="230"/>
        <end position="374"/>
    </location>
</feature>
<evidence type="ECO:0000313" key="9">
    <source>
        <dbReference type="EMBL" id="GAA1528474.1"/>
    </source>
</evidence>
<dbReference type="SUPFAM" id="SSF56645">
    <property type="entry name" value="Acyl-CoA dehydrogenase NM domain-like"/>
    <property type="match status" value="1"/>
</dbReference>
<dbReference type="PANTHER" id="PTHR43884">
    <property type="entry name" value="ACYL-COA DEHYDROGENASE"/>
    <property type="match status" value="1"/>
</dbReference>
<keyword evidence="5" id="KW-0560">Oxidoreductase</keyword>
<evidence type="ECO:0000256" key="1">
    <source>
        <dbReference type="ARBA" id="ARBA00001974"/>
    </source>
</evidence>
<dbReference type="PROSITE" id="PS00073">
    <property type="entry name" value="ACYL_COA_DH_2"/>
    <property type="match status" value="1"/>
</dbReference>
<keyword evidence="10" id="KW-1185">Reference proteome</keyword>
<keyword evidence="3 5" id="KW-0285">Flavoprotein</keyword>
<dbReference type="Gene3D" id="2.40.110.10">
    <property type="entry name" value="Butyryl-CoA Dehydrogenase, subunit A, domain 2"/>
    <property type="match status" value="1"/>
</dbReference>
<sequence length="385" mass="41216">MAWSREQQELHDAVLAVAATLGTDHVERDAAGTFDTEGWKKLAELGLFGLPFAEQYGGLAQDLPTTMYALEALGTACRDGGLSFSAVTHLVSTGVALHRFGSAELKRRYLPDVCAGSVIGAHAVTEPAGGSDITPMRTTAVPDGDGFVLNGSKAFVSNGPIADVILVYARTGKLGNPAAISTFLVPRGTPGLSVGQPVDKMGLRTSPLAELFLDDVRVPRANLVGSPGAGLLILDAVMKWEILCGFVVNLGEMRHRLDRCVQYARTRRQFGQHIGHYQSISHRIVDMGTDVETARMWLYGTARKLAAGGNVTTDIARTKLIVSESNVRSALAAVQIFGGYGYTTEYGLEKELRNSVSGTIYSGTSEIQRERLAALMGLHRPLEVS</sequence>
<dbReference type="SUPFAM" id="SSF47203">
    <property type="entry name" value="Acyl-CoA dehydrogenase C-terminal domain-like"/>
    <property type="match status" value="1"/>
</dbReference>
<comment type="cofactor">
    <cofactor evidence="1 5">
        <name>FAD</name>
        <dbReference type="ChEBI" id="CHEBI:57692"/>
    </cofactor>
</comment>
<dbReference type="InterPro" id="IPR006089">
    <property type="entry name" value="Acyl-CoA_DH_CS"/>
</dbReference>
<reference evidence="9 10" key="1">
    <citation type="journal article" date="2019" name="Int. J. Syst. Evol. Microbiol.">
        <title>The Global Catalogue of Microorganisms (GCM) 10K type strain sequencing project: providing services to taxonomists for standard genome sequencing and annotation.</title>
        <authorList>
            <consortium name="The Broad Institute Genomics Platform"/>
            <consortium name="The Broad Institute Genome Sequencing Center for Infectious Disease"/>
            <person name="Wu L."/>
            <person name="Ma J."/>
        </authorList>
    </citation>
    <scope>NUCLEOTIDE SEQUENCE [LARGE SCALE GENOMIC DNA]</scope>
    <source>
        <strain evidence="9 10">JCM 15933</strain>
    </source>
</reference>
<dbReference type="InterPro" id="IPR009100">
    <property type="entry name" value="AcylCoA_DH/oxidase_NM_dom_sf"/>
</dbReference>
<gene>
    <name evidence="9" type="ORF">GCM10009827_052130</name>
</gene>